<evidence type="ECO:0000256" key="2">
    <source>
        <dbReference type="ARBA" id="ARBA00004585"/>
    </source>
</evidence>
<name>A0A165JZH3_XYLHT</name>
<dbReference type="GeneID" id="28894843"/>
<sequence length="345" mass="38683">MPPSSRAVRSRSYQYPFAAAPDIIRSNQKDAYFQGVLHDQLSNLLRRVYGARFAHTHTTGARTVADLLYLCLTTLAGNRTLGEEYCDIVQIESSSDSLQLPSLERRAGYILSTILLPYVLGRVLPTFPGTSKNVSTSLAHRVQNYLLTHLDSITSPSPLYAVSMAVFYFSGAYYHLGKRLWGLRYIFTKRLEADEQRVGYEVLGVLLVLQMSVQAFLHVRSTMDEYFFKESASIALSDATEVGSSKAKTLSGSDKPGLEQLTHTPAVPEDQPRFDLRNSQIMQWVGPTPHQRKCTLCLEELKDPSVTTCGHVFCWSCIGDWCREKAECPLCRQPSLVQHILPLRG</sequence>
<dbReference type="Gene3D" id="3.30.40.10">
    <property type="entry name" value="Zinc/RING finger domain, C3HC4 (zinc finger)"/>
    <property type="match status" value="1"/>
</dbReference>
<dbReference type="GO" id="GO:0005778">
    <property type="term" value="C:peroxisomal membrane"/>
    <property type="evidence" value="ECO:0007669"/>
    <property type="project" value="UniProtKB-SubCell"/>
</dbReference>
<comment type="pathway">
    <text evidence="3">Protein modification; protein ubiquitination.</text>
</comment>
<keyword evidence="9" id="KW-0812">Transmembrane</keyword>
<evidence type="ECO:0000256" key="10">
    <source>
        <dbReference type="ARBA" id="ARBA00022723"/>
    </source>
</evidence>
<evidence type="ECO:0000256" key="3">
    <source>
        <dbReference type="ARBA" id="ARBA00004906"/>
    </source>
</evidence>
<evidence type="ECO:0000256" key="17">
    <source>
        <dbReference type="ARBA" id="ARBA00023140"/>
    </source>
</evidence>
<keyword evidence="16" id="KW-0472">Membrane</keyword>
<keyword evidence="8" id="KW-0808">Transferase</keyword>
<organism evidence="21 22">
    <name type="scientific">Xylona heveae (strain CBS 132557 / TC161)</name>
    <dbReference type="NCBI Taxonomy" id="1328760"/>
    <lineage>
        <taxon>Eukaryota</taxon>
        <taxon>Fungi</taxon>
        <taxon>Dikarya</taxon>
        <taxon>Ascomycota</taxon>
        <taxon>Pezizomycotina</taxon>
        <taxon>Xylonomycetes</taxon>
        <taxon>Xylonales</taxon>
        <taxon>Xylonaceae</taxon>
        <taxon>Xylona</taxon>
    </lineage>
</organism>
<evidence type="ECO:0000256" key="12">
    <source>
        <dbReference type="ARBA" id="ARBA00022786"/>
    </source>
</evidence>
<dbReference type="GO" id="GO:0008270">
    <property type="term" value="F:zinc ion binding"/>
    <property type="evidence" value="ECO:0007669"/>
    <property type="project" value="UniProtKB-KW"/>
</dbReference>
<dbReference type="InterPro" id="IPR025654">
    <property type="entry name" value="PEX2/10"/>
</dbReference>
<evidence type="ECO:0000256" key="6">
    <source>
        <dbReference type="ARBA" id="ARBA00022448"/>
    </source>
</evidence>
<evidence type="ECO:0000313" key="22">
    <source>
        <dbReference type="Proteomes" id="UP000076632"/>
    </source>
</evidence>
<evidence type="ECO:0000256" key="11">
    <source>
        <dbReference type="ARBA" id="ARBA00022771"/>
    </source>
</evidence>
<evidence type="ECO:0000256" key="16">
    <source>
        <dbReference type="ARBA" id="ARBA00023136"/>
    </source>
</evidence>
<evidence type="ECO:0000256" key="19">
    <source>
        <dbReference type="PROSITE-ProRule" id="PRU00175"/>
    </source>
</evidence>
<dbReference type="RefSeq" id="XP_018192377.1">
    <property type="nucleotide sequence ID" value="XM_018329706.1"/>
</dbReference>
<proteinExistence type="inferred from homology"/>
<feature type="domain" description="RING-type" evidence="20">
    <location>
        <begin position="294"/>
        <end position="332"/>
    </location>
</feature>
<dbReference type="InterPro" id="IPR001841">
    <property type="entry name" value="Znf_RING"/>
</dbReference>
<dbReference type="PANTHER" id="PTHR23350">
    <property type="entry name" value="PEROXISOME ASSEMBLY PROTEIN 10"/>
    <property type="match status" value="1"/>
</dbReference>
<dbReference type="InterPro" id="IPR006845">
    <property type="entry name" value="Pex_N"/>
</dbReference>
<dbReference type="InParanoid" id="A0A165JZH3"/>
<dbReference type="Proteomes" id="UP000076632">
    <property type="component" value="Unassembled WGS sequence"/>
</dbReference>
<keyword evidence="6" id="KW-0813">Transport</keyword>
<dbReference type="PANTHER" id="PTHR23350:SF0">
    <property type="entry name" value="PEROXISOME BIOGENESIS FACTOR 10"/>
    <property type="match status" value="1"/>
</dbReference>
<dbReference type="OrthoDB" id="6270329at2759"/>
<dbReference type="GO" id="GO:0016567">
    <property type="term" value="P:protein ubiquitination"/>
    <property type="evidence" value="ECO:0007669"/>
    <property type="project" value="UniProtKB-ARBA"/>
</dbReference>
<keyword evidence="13" id="KW-0862">Zinc</keyword>
<evidence type="ECO:0000256" key="4">
    <source>
        <dbReference type="ARBA" id="ARBA00008704"/>
    </source>
</evidence>
<keyword evidence="22" id="KW-1185">Reference proteome</keyword>
<dbReference type="InterPro" id="IPR013083">
    <property type="entry name" value="Znf_RING/FYVE/PHD"/>
</dbReference>
<dbReference type="STRING" id="1328760.A0A165JZH3"/>
<keyword evidence="17" id="KW-0576">Peroxisome</keyword>
<comment type="catalytic activity">
    <reaction evidence="1">
        <text>S-ubiquitinyl-[E2 ubiquitin-conjugating enzyme]-L-cysteine + [acceptor protein]-L-lysine = [E2 ubiquitin-conjugating enzyme]-L-cysteine + N(6)-ubiquitinyl-[acceptor protein]-L-lysine.</text>
        <dbReference type="EC" id="2.3.2.27"/>
    </reaction>
</comment>
<keyword evidence="11 19" id="KW-0863">Zinc-finger</keyword>
<dbReference type="OMA" id="YCDVVQL"/>
<dbReference type="SMART" id="SM00184">
    <property type="entry name" value="RING"/>
    <property type="match status" value="1"/>
</dbReference>
<dbReference type="EC" id="2.3.2.27" evidence="5"/>
<keyword evidence="15" id="KW-1133">Transmembrane helix</keyword>
<keyword evidence="14" id="KW-0653">Protein transport</keyword>
<evidence type="ECO:0000259" key="20">
    <source>
        <dbReference type="PROSITE" id="PS50089"/>
    </source>
</evidence>
<dbReference type="PROSITE" id="PS00518">
    <property type="entry name" value="ZF_RING_1"/>
    <property type="match status" value="1"/>
</dbReference>
<evidence type="ECO:0000256" key="18">
    <source>
        <dbReference type="ARBA" id="ARBA00041230"/>
    </source>
</evidence>
<dbReference type="InterPro" id="IPR017907">
    <property type="entry name" value="Znf_RING_CS"/>
</dbReference>
<evidence type="ECO:0000256" key="1">
    <source>
        <dbReference type="ARBA" id="ARBA00000900"/>
    </source>
</evidence>
<dbReference type="GO" id="GO:0016562">
    <property type="term" value="P:protein import into peroxisome matrix, receptor recycling"/>
    <property type="evidence" value="ECO:0007669"/>
    <property type="project" value="UniProtKB-ARBA"/>
</dbReference>
<evidence type="ECO:0000256" key="15">
    <source>
        <dbReference type="ARBA" id="ARBA00022989"/>
    </source>
</evidence>
<dbReference type="AlphaFoldDB" id="A0A165JZH3"/>
<evidence type="ECO:0000256" key="13">
    <source>
        <dbReference type="ARBA" id="ARBA00022833"/>
    </source>
</evidence>
<evidence type="ECO:0000256" key="14">
    <source>
        <dbReference type="ARBA" id="ARBA00022927"/>
    </source>
</evidence>
<comment type="subcellular location">
    <subcellularLocation>
        <location evidence="2">Peroxisome membrane</location>
        <topology evidence="2">Multi-pass membrane protein</topology>
    </subcellularLocation>
</comment>
<keyword evidence="10" id="KW-0479">Metal-binding</keyword>
<dbReference type="CDD" id="cd16527">
    <property type="entry name" value="RING-HC_PEX10"/>
    <property type="match status" value="1"/>
</dbReference>
<comment type="similarity">
    <text evidence="4">Belongs to the pex2/pex10/pex12 family.</text>
</comment>
<gene>
    <name evidence="21" type="ORF">L228DRAFT_207103</name>
</gene>
<evidence type="ECO:0000256" key="5">
    <source>
        <dbReference type="ARBA" id="ARBA00012483"/>
    </source>
</evidence>
<evidence type="ECO:0000313" key="21">
    <source>
        <dbReference type="EMBL" id="KZF26822.1"/>
    </source>
</evidence>
<dbReference type="EMBL" id="KV407454">
    <property type="protein sequence ID" value="KZF26822.1"/>
    <property type="molecule type" value="Genomic_DNA"/>
</dbReference>
<evidence type="ECO:0000256" key="9">
    <source>
        <dbReference type="ARBA" id="ARBA00022692"/>
    </source>
</evidence>
<dbReference type="FunCoup" id="A0A165JZH3">
    <property type="interactions" value="278"/>
</dbReference>
<accession>A0A165JZH3</accession>
<dbReference type="GO" id="GO:0061630">
    <property type="term" value="F:ubiquitin protein ligase activity"/>
    <property type="evidence" value="ECO:0007669"/>
    <property type="project" value="UniProtKB-EC"/>
</dbReference>
<dbReference type="Pfam" id="PF04757">
    <property type="entry name" value="Pex2_Pex12"/>
    <property type="match status" value="1"/>
</dbReference>
<dbReference type="PROSITE" id="PS50089">
    <property type="entry name" value="ZF_RING_2"/>
    <property type="match status" value="1"/>
</dbReference>
<evidence type="ECO:0000256" key="8">
    <source>
        <dbReference type="ARBA" id="ARBA00022679"/>
    </source>
</evidence>
<evidence type="ECO:0000256" key="7">
    <source>
        <dbReference type="ARBA" id="ARBA00022593"/>
    </source>
</evidence>
<reference evidence="21 22" key="1">
    <citation type="journal article" date="2016" name="Fungal Biol.">
        <title>The genome of Xylona heveae provides a window into fungal endophytism.</title>
        <authorList>
            <person name="Gazis R."/>
            <person name="Kuo A."/>
            <person name="Riley R."/>
            <person name="LaButti K."/>
            <person name="Lipzen A."/>
            <person name="Lin J."/>
            <person name="Amirebrahimi M."/>
            <person name="Hesse C.N."/>
            <person name="Spatafora J.W."/>
            <person name="Henrissat B."/>
            <person name="Hainaut M."/>
            <person name="Grigoriev I.V."/>
            <person name="Hibbett D.S."/>
        </authorList>
    </citation>
    <scope>NUCLEOTIDE SEQUENCE [LARGE SCALE GENOMIC DNA]</scope>
    <source>
        <strain evidence="21 22">TC161</strain>
    </source>
</reference>
<dbReference type="Pfam" id="PF13923">
    <property type="entry name" value="zf-C3HC4_2"/>
    <property type="match status" value="1"/>
</dbReference>
<keyword evidence="7" id="KW-0962">Peroxisome biogenesis</keyword>
<dbReference type="SUPFAM" id="SSF57850">
    <property type="entry name" value="RING/U-box"/>
    <property type="match status" value="1"/>
</dbReference>
<protein>
    <recommendedName>
        <fullName evidence="5">RING-type E3 ubiquitin transferase</fullName>
        <ecNumber evidence="5">2.3.2.27</ecNumber>
    </recommendedName>
    <alternativeName>
        <fullName evidence="18">Peroxin-10</fullName>
    </alternativeName>
</protein>
<keyword evidence="12" id="KW-0833">Ubl conjugation pathway</keyword>